<dbReference type="EMBL" id="OV170226">
    <property type="protein sequence ID" value="CAH0726857.1"/>
    <property type="molecule type" value="Genomic_DNA"/>
</dbReference>
<evidence type="ECO:0000313" key="2">
    <source>
        <dbReference type="EMBL" id="CAH0726857.1"/>
    </source>
</evidence>
<feature type="compositionally biased region" description="Basic and acidic residues" evidence="1">
    <location>
        <begin position="662"/>
        <end position="674"/>
    </location>
</feature>
<proteinExistence type="predicted"/>
<feature type="region of interest" description="Disordered" evidence="1">
    <location>
        <begin position="86"/>
        <end position="136"/>
    </location>
</feature>
<gene>
    <name evidence="2" type="ORF">BINO364_LOCUS12274</name>
</gene>
<dbReference type="AlphaFoldDB" id="A0A8J9V7W2"/>
<evidence type="ECO:0000313" key="3">
    <source>
        <dbReference type="Proteomes" id="UP000838878"/>
    </source>
</evidence>
<name>A0A8J9V7W2_9NEOP</name>
<feature type="non-terminal residue" evidence="2">
    <location>
        <position position="685"/>
    </location>
</feature>
<accession>A0A8J9V7W2</accession>
<sequence>MENQKGSSDEDIPSDFFDDFNKDEFMEGLSVIDSWDDDDKKLQNSRARINAEKIDSVRDLRELIDRESQERQRDYHEKYEERVKWKRNVQDFPNKKKSKDKHRDDSMSHMDEYIKPGSRRDPSKTNEAIKRDKEVKVKEYLAKHLESSDDLRPPGTELDDFFEEHRSVEIRKHKLAEKDIHDASPPRKHRASPVKYRRESPPIRRRDSPPPRYHHRMQFSPRRQHYSPRRSPHRNVRNYIPYRNFRNYHRGSPRRRSPEIVRRERRSRSPYKRYTRRSRTRSRSLDRRLEREEHRRSPSRSSNHIPGKDDFLYPKTYFPSSTEYPMLTSEPSYQVASTPQYAEPTPVEYGTSSYSYAPGPAYSGYGVSYEYEVQPPPMVMPAPQPVPAPVVIPTTPDPSIMNPMQQPTMVPPPQQIVQTVTSYIPDTLHNTPTDALAKLVADGKLSHEDYLKLAPNKGANQTMDTHARVAVLTRCHNAMSRLGCIVLPNRLLINNNLIGTEQKQIVSKFCSPLKRQAVSDFYFTKFNPSAILQQNKQIVDSIISTLDIEKVVGKPKKKSQKETREIAVQTTKPFCEMCEIRESTKCSDVGTSTDPEHFTSTVHTQVVEQDLYSSKAVFNPTGGAAEGANMSIAHMTPAQLVSQLAARAKTLKQSETHLPNQFRHDGRYDYDGRGDQYRNYNNYRY</sequence>
<feature type="region of interest" description="Disordered" evidence="1">
    <location>
        <begin position="172"/>
        <end position="312"/>
    </location>
</feature>
<keyword evidence="3" id="KW-1185">Reference proteome</keyword>
<feature type="compositionally biased region" description="Basic and acidic residues" evidence="1">
    <location>
        <begin position="283"/>
        <end position="296"/>
    </location>
</feature>
<protein>
    <submittedName>
        <fullName evidence="2">Uncharacterized protein</fullName>
    </submittedName>
</protein>
<dbReference type="OrthoDB" id="7474198at2759"/>
<dbReference type="Proteomes" id="UP000838878">
    <property type="component" value="Chromosome 6"/>
</dbReference>
<feature type="compositionally biased region" description="Basic and acidic residues" evidence="1">
    <location>
        <begin position="101"/>
        <end position="136"/>
    </location>
</feature>
<organism evidence="2 3">
    <name type="scientific">Brenthis ino</name>
    <name type="common">lesser marbled fritillary</name>
    <dbReference type="NCBI Taxonomy" id="405034"/>
    <lineage>
        <taxon>Eukaryota</taxon>
        <taxon>Metazoa</taxon>
        <taxon>Ecdysozoa</taxon>
        <taxon>Arthropoda</taxon>
        <taxon>Hexapoda</taxon>
        <taxon>Insecta</taxon>
        <taxon>Pterygota</taxon>
        <taxon>Neoptera</taxon>
        <taxon>Endopterygota</taxon>
        <taxon>Lepidoptera</taxon>
        <taxon>Glossata</taxon>
        <taxon>Ditrysia</taxon>
        <taxon>Papilionoidea</taxon>
        <taxon>Nymphalidae</taxon>
        <taxon>Heliconiinae</taxon>
        <taxon>Argynnini</taxon>
        <taxon>Brenthis</taxon>
    </lineage>
</organism>
<evidence type="ECO:0000256" key="1">
    <source>
        <dbReference type="SAM" id="MobiDB-lite"/>
    </source>
</evidence>
<feature type="compositionally biased region" description="Basic residues" evidence="1">
    <location>
        <begin position="246"/>
        <end position="255"/>
    </location>
</feature>
<feature type="compositionally biased region" description="Basic and acidic residues" evidence="1">
    <location>
        <begin position="196"/>
        <end position="209"/>
    </location>
</feature>
<reference evidence="2" key="1">
    <citation type="submission" date="2021-12" db="EMBL/GenBank/DDBJ databases">
        <authorList>
            <person name="Martin H S."/>
        </authorList>
    </citation>
    <scope>NUCLEOTIDE SEQUENCE</scope>
</reference>
<feature type="compositionally biased region" description="Basic residues" evidence="1">
    <location>
        <begin position="212"/>
        <end position="236"/>
    </location>
</feature>
<feature type="compositionally biased region" description="Basic residues" evidence="1">
    <location>
        <begin position="263"/>
        <end position="282"/>
    </location>
</feature>
<feature type="compositionally biased region" description="Basic and acidic residues" evidence="1">
    <location>
        <begin position="172"/>
        <end position="185"/>
    </location>
</feature>
<feature type="region of interest" description="Disordered" evidence="1">
    <location>
        <begin position="653"/>
        <end position="674"/>
    </location>
</feature>